<dbReference type="EMBL" id="JAVFKY010000001">
    <property type="protein sequence ID" value="KAK5582263.1"/>
    <property type="molecule type" value="Genomic_DNA"/>
</dbReference>
<evidence type="ECO:0000313" key="4">
    <source>
        <dbReference type="Proteomes" id="UP001344447"/>
    </source>
</evidence>
<proteinExistence type="predicted"/>
<feature type="compositionally biased region" description="Low complexity" evidence="2">
    <location>
        <begin position="147"/>
        <end position="169"/>
    </location>
</feature>
<evidence type="ECO:0000313" key="3">
    <source>
        <dbReference type="EMBL" id="KAK5582263.1"/>
    </source>
</evidence>
<gene>
    <name evidence="3" type="ORF">RB653_003846</name>
</gene>
<feature type="compositionally biased region" description="Low complexity" evidence="2">
    <location>
        <begin position="180"/>
        <end position="210"/>
    </location>
</feature>
<organism evidence="3 4">
    <name type="scientific">Dictyostelium firmibasis</name>
    <dbReference type="NCBI Taxonomy" id="79012"/>
    <lineage>
        <taxon>Eukaryota</taxon>
        <taxon>Amoebozoa</taxon>
        <taxon>Evosea</taxon>
        <taxon>Eumycetozoa</taxon>
        <taxon>Dictyostelia</taxon>
        <taxon>Dictyosteliales</taxon>
        <taxon>Dictyosteliaceae</taxon>
        <taxon>Dictyostelium</taxon>
    </lineage>
</organism>
<keyword evidence="1" id="KW-0175">Coiled coil</keyword>
<evidence type="ECO:0000256" key="1">
    <source>
        <dbReference type="SAM" id="Coils"/>
    </source>
</evidence>
<feature type="region of interest" description="Disordered" evidence="2">
    <location>
        <begin position="137"/>
        <end position="219"/>
    </location>
</feature>
<sequence length="252" mass="28747">MDSPIMNRVIGNTSNTTLQLQDKVEELEKRNHFLEKELEHFKNELSSTRKILTERDNLLLQLQWDEDDKELDADAQKKKRSKERVANEERQQITRLRSQMKIMETALEERDTNIHKLHKELSDSKIQYQVTVDSLVNPQGRDAPVRSKTSWGFKSSPSSSPMVYKPSYSASPIQSEKHYSSVAPSPANSPAMMGSPNFASSSSTSSGSPSMMEFDYNNHPKKLNKKGSIFNFRKSKKSPIIQDTNWATQSAH</sequence>
<feature type="coiled-coil region" evidence="1">
    <location>
        <begin position="10"/>
        <end position="106"/>
    </location>
</feature>
<name>A0AAN7U583_9MYCE</name>
<dbReference type="AlphaFoldDB" id="A0AAN7U583"/>
<evidence type="ECO:0000256" key="2">
    <source>
        <dbReference type="SAM" id="MobiDB-lite"/>
    </source>
</evidence>
<accession>A0AAN7U583</accession>
<comment type="caution">
    <text evidence="3">The sequence shown here is derived from an EMBL/GenBank/DDBJ whole genome shotgun (WGS) entry which is preliminary data.</text>
</comment>
<reference evidence="3 4" key="1">
    <citation type="submission" date="2023-11" db="EMBL/GenBank/DDBJ databases">
        <title>Dfirmibasis_genome.</title>
        <authorList>
            <person name="Edelbroek B."/>
            <person name="Kjellin J."/>
            <person name="Jerlstrom-Hultqvist J."/>
            <person name="Soderbom F."/>
        </authorList>
    </citation>
    <scope>NUCLEOTIDE SEQUENCE [LARGE SCALE GENOMIC DNA]</scope>
    <source>
        <strain evidence="3 4">TNS-C-14</strain>
    </source>
</reference>
<dbReference type="Proteomes" id="UP001344447">
    <property type="component" value="Unassembled WGS sequence"/>
</dbReference>
<keyword evidence="4" id="KW-1185">Reference proteome</keyword>
<protein>
    <submittedName>
        <fullName evidence="3">Uncharacterized protein</fullName>
    </submittedName>
</protein>